<reference evidence="2" key="1">
    <citation type="journal article" date="2019" name="Sci. Rep.">
        <title>Draft genome of Tanacetum cinerariifolium, the natural source of mosquito coil.</title>
        <authorList>
            <person name="Yamashiro T."/>
            <person name="Shiraishi A."/>
            <person name="Satake H."/>
            <person name="Nakayama K."/>
        </authorList>
    </citation>
    <scope>NUCLEOTIDE SEQUENCE</scope>
</reference>
<name>A0A6L2N6J0_TANCI</name>
<evidence type="ECO:0000256" key="1">
    <source>
        <dbReference type="SAM" id="MobiDB-lite"/>
    </source>
</evidence>
<protein>
    <submittedName>
        <fullName evidence="2">Chaperone protein DnaJ 11, chloroplastic</fullName>
    </submittedName>
</protein>
<proteinExistence type="predicted"/>
<evidence type="ECO:0000313" key="2">
    <source>
        <dbReference type="EMBL" id="GEU81826.1"/>
    </source>
</evidence>
<accession>A0A6L2N6J0</accession>
<feature type="region of interest" description="Disordered" evidence="1">
    <location>
        <begin position="106"/>
        <end position="134"/>
    </location>
</feature>
<dbReference type="AlphaFoldDB" id="A0A6L2N6J0"/>
<dbReference type="EMBL" id="BKCJ010008362">
    <property type="protein sequence ID" value="GEU81826.1"/>
    <property type="molecule type" value="Genomic_DNA"/>
</dbReference>
<gene>
    <name evidence="2" type="ORF">Tci_053804</name>
</gene>
<comment type="caution">
    <text evidence="2">The sequence shown here is derived from an EMBL/GenBank/DDBJ whole genome shotgun (WGS) entry which is preliminary data.</text>
</comment>
<sequence>MKFRVPGQDGVEGNAAKRYRGDNNMAALGVAPVIEEYAHESLTFRDAVACKGGLSGNHDEEKKSGPQSEVPALVEAVMNWRRLTIITKDLSWTGLLEFADDTVTDYSRPSPTIESSPDDAQNKNPSTETRASDSTILSKPAIKFVKAADKAIKRLTTDKVKIAKKPAVKYAELYRKPSKKPTVRGNQRNWNNLKSQQLGTNFVMKKKVCYNCGGIDHLSYNCGLGVKMGRSSPKNNYTHRSMPPKPAIHRPYRTPMRTTRPNSNAVTRPYVNSARPQTTQELMIILIQGV</sequence>
<feature type="region of interest" description="Disordered" evidence="1">
    <location>
        <begin position="235"/>
        <end position="269"/>
    </location>
</feature>
<organism evidence="2">
    <name type="scientific">Tanacetum cinerariifolium</name>
    <name type="common">Dalmatian daisy</name>
    <name type="synonym">Chrysanthemum cinerariifolium</name>
    <dbReference type="NCBI Taxonomy" id="118510"/>
    <lineage>
        <taxon>Eukaryota</taxon>
        <taxon>Viridiplantae</taxon>
        <taxon>Streptophyta</taxon>
        <taxon>Embryophyta</taxon>
        <taxon>Tracheophyta</taxon>
        <taxon>Spermatophyta</taxon>
        <taxon>Magnoliopsida</taxon>
        <taxon>eudicotyledons</taxon>
        <taxon>Gunneridae</taxon>
        <taxon>Pentapetalae</taxon>
        <taxon>asterids</taxon>
        <taxon>campanulids</taxon>
        <taxon>Asterales</taxon>
        <taxon>Asteraceae</taxon>
        <taxon>Asteroideae</taxon>
        <taxon>Anthemideae</taxon>
        <taxon>Anthemidinae</taxon>
        <taxon>Tanacetum</taxon>
    </lineage>
</organism>